<organism evidence="1 2">
    <name type="scientific">Paenibacillus lutimineralis</name>
    <dbReference type="NCBI Taxonomy" id="2707005"/>
    <lineage>
        <taxon>Bacteria</taxon>
        <taxon>Bacillati</taxon>
        <taxon>Bacillota</taxon>
        <taxon>Bacilli</taxon>
        <taxon>Bacillales</taxon>
        <taxon>Paenibacillaceae</taxon>
        <taxon>Paenibacillus</taxon>
    </lineage>
</organism>
<dbReference type="Pfam" id="PF02597">
    <property type="entry name" value="ThiS"/>
    <property type="match status" value="1"/>
</dbReference>
<dbReference type="Gene3D" id="3.10.20.30">
    <property type="match status" value="1"/>
</dbReference>
<dbReference type="InterPro" id="IPR016155">
    <property type="entry name" value="Mopterin_synth/thiamin_S_b"/>
</dbReference>
<reference evidence="2" key="1">
    <citation type="submission" date="2018-12" db="EMBL/GenBank/DDBJ databases">
        <title>Complete genome sequence of Paenibacillus sp. MBLB1234.</title>
        <authorList>
            <person name="Nam Y.-D."/>
            <person name="Kang J."/>
            <person name="Chung W.-H."/>
            <person name="Park Y.S."/>
        </authorList>
    </citation>
    <scope>NUCLEOTIDE SEQUENCE [LARGE SCALE GENOMIC DNA]</scope>
    <source>
        <strain evidence="2">MBLB1234</strain>
    </source>
</reference>
<evidence type="ECO:0008006" key="3">
    <source>
        <dbReference type="Google" id="ProtNLM"/>
    </source>
</evidence>
<evidence type="ECO:0000313" key="2">
    <source>
        <dbReference type="Proteomes" id="UP000270678"/>
    </source>
</evidence>
<accession>A0A3Q9I926</accession>
<dbReference type="AlphaFoldDB" id="A0A3Q9I926"/>
<dbReference type="InterPro" id="IPR003749">
    <property type="entry name" value="ThiS/MoaD-like"/>
</dbReference>
<keyword evidence="2" id="KW-1185">Reference proteome</keyword>
<dbReference type="InterPro" id="IPR012675">
    <property type="entry name" value="Beta-grasp_dom_sf"/>
</dbReference>
<dbReference type="OrthoDB" id="9801945at2"/>
<dbReference type="KEGG" id="plut:EI981_15060"/>
<proteinExistence type="predicted"/>
<dbReference type="Proteomes" id="UP000270678">
    <property type="component" value="Chromosome"/>
</dbReference>
<name>A0A3Q9I926_9BACL</name>
<dbReference type="EMBL" id="CP034346">
    <property type="protein sequence ID" value="AZS15629.1"/>
    <property type="molecule type" value="Genomic_DNA"/>
</dbReference>
<sequence>MMNITLSELKIRYPALLLDHVMIAVNEHFVEPTYVIAPNDTVALLRIKQTVPIGRSIPRNAHY</sequence>
<gene>
    <name evidence="1" type="ORF">EI981_15060</name>
</gene>
<dbReference type="RefSeq" id="WP_126999455.1">
    <property type="nucleotide sequence ID" value="NZ_CP034346.1"/>
</dbReference>
<evidence type="ECO:0000313" key="1">
    <source>
        <dbReference type="EMBL" id="AZS15629.1"/>
    </source>
</evidence>
<protein>
    <recommendedName>
        <fullName evidence="3">MoaD/ThiS family protein</fullName>
    </recommendedName>
</protein>
<dbReference type="SUPFAM" id="SSF54285">
    <property type="entry name" value="MoaD/ThiS"/>
    <property type="match status" value="1"/>
</dbReference>